<organism evidence="1 4">
    <name type="scientific">Rhizobium etli</name>
    <dbReference type="NCBI Taxonomy" id="29449"/>
    <lineage>
        <taxon>Bacteria</taxon>
        <taxon>Pseudomonadati</taxon>
        <taxon>Pseudomonadota</taxon>
        <taxon>Alphaproteobacteria</taxon>
        <taxon>Hyphomicrobiales</taxon>
        <taxon>Rhizobiaceae</taxon>
        <taxon>Rhizobium/Agrobacterium group</taxon>
        <taxon>Rhizobium</taxon>
    </lineage>
</organism>
<reference evidence="3 4" key="1">
    <citation type="submission" date="2020-08" db="EMBL/GenBank/DDBJ databases">
        <title>Genomic Encyclopedia of Type Strains, Phase IV (KMG-V): Genome sequencing to study the core and pangenomes of soil and plant-associated prokaryotes.</title>
        <authorList>
            <person name="Whitman W."/>
        </authorList>
    </citation>
    <scope>NUCLEOTIDE SEQUENCE [LARGE SCALE GENOMIC DNA]</scope>
    <source>
        <strain evidence="1 4">SEMIA 471</strain>
        <strain evidence="2 3">SEMIA 489</strain>
    </source>
</reference>
<proteinExistence type="predicted"/>
<dbReference type="EMBL" id="JACIID010000001">
    <property type="protein sequence ID" value="MBB4533685.1"/>
    <property type="molecule type" value="Genomic_DNA"/>
</dbReference>
<accession>A0A7W6V581</accession>
<evidence type="ECO:0000313" key="1">
    <source>
        <dbReference type="EMBL" id="MBB4477853.1"/>
    </source>
</evidence>
<evidence type="ECO:0000313" key="3">
    <source>
        <dbReference type="Proteomes" id="UP000523431"/>
    </source>
</evidence>
<evidence type="ECO:0000313" key="4">
    <source>
        <dbReference type="Proteomes" id="UP000557344"/>
    </source>
</evidence>
<dbReference type="RefSeq" id="WP_183845832.1">
    <property type="nucleotide sequence ID" value="NZ_JACIID010000001.1"/>
</dbReference>
<comment type="caution">
    <text evidence="1">The sequence shown here is derived from an EMBL/GenBank/DDBJ whole genome shotgun (WGS) entry which is preliminary data.</text>
</comment>
<protein>
    <submittedName>
        <fullName evidence="1">Uncharacterized protein</fullName>
    </submittedName>
</protein>
<dbReference type="Proteomes" id="UP000523431">
    <property type="component" value="Unassembled WGS sequence"/>
</dbReference>
<sequence>MSRWTPIEQSDGVNNEYDRYFRHDGNQNDAVTSPGLFSRRHRRRCQNGERDRREKTPIKMPVHAAAIYAA</sequence>
<dbReference type="Proteomes" id="UP000557344">
    <property type="component" value="Unassembled WGS sequence"/>
</dbReference>
<evidence type="ECO:0000313" key="2">
    <source>
        <dbReference type="EMBL" id="MBB4533685.1"/>
    </source>
</evidence>
<dbReference type="EMBL" id="JACIHU010000001">
    <property type="protein sequence ID" value="MBB4477853.1"/>
    <property type="molecule type" value="Genomic_DNA"/>
</dbReference>
<name>A0A7W6V581_RHIET</name>
<dbReference type="AlphaFoldDB" id="A0A7W6V581"/>
<gene>
    <name evidence="1" type="ORF">GGE46_000394</name>
    <name evidence="2" type="ORF">GGE57_000394</name>
</gene>